<evidence type="ECO:0000259" key="1">
    <source>
        <dbReference type="PROSITE" id="PS50994"/>
    </source>
</evidence>
<dbReference type="PANTHER" id="PTHR35004:SF6">
    <property type="entry name" value="TRANSPOSASE"/>
    <property type="match status" value="1"/>
</dbReference>
<dbReference type="PROSITE" id="PS50994">
    <property type="entry name" value="INTEGRASE"/>
    <property type="match status" value="1"/>
</dbReference>
<dbReference type="InterPro" id="IPR047656">
    <property type="entry name" value="IS481-like_transpos"/>
</dbReference>
<dbReference type="InterPro" id="IPR001584">
    <property type="entry name" value="Integrase_cat-core"/>
</dbReference>
<proteinExistence type="predicted"/>
<comment type="caution">
    <text evidence="2">The sequence shown here is derived from an EMBL/GenBank/DDBJ whole genome shotgun (WGS) entry which is preliminary data.</text>
</comment>
<evidence type="ECO:0000313" key="3">
    <source>
        <dbReference type="Proteomes" id="UP000798951"/>
    </source>
</evidence>
<dbReference type="Proteomes" id="UP000798951">
    <property type="component" value="Unassembled WGS sequence"/>
</dbReference>
<dbReference type="InterPro" id="IPR009057">
    <property type="entry name" value="Homeodomain-like_sf"/>
</dbReference>
<evidence type="ECO:0000313" key="2">
    <source>
        <dbReference type="EMBL" id="KAF0835667.1"/>
    </source>
</evidence>
<dbReference type="Pfam" id="PF13011">
    <property type="entry name" value="LZ_Tnp_IS481"/>
    <property type="match status" value="1"/>
</dbReference>
<organism evidence="2 3">
    <name type="scientific">Nocardia caishijiensis</name>
    <dbReference type="NCBI Taxonomy" id="184756"/>
    <lineage>
        <taxon>Bacteria</taxon>
        <taxon>Bacillati</taxon>
        <taxon>Actinomycetota</taxon>
        <taxon>Actinomycetes</taxon>
        <taxon>Mycobacteriales</taxon>
        <taxon>Nocardiaceae</taxon>
        <taxon>Nocardia</taxon>
    </lineage>
</organism>
<sequence>MVHANAPLTPKGRLLLARRIVDDGWPIARAAEYFHVSWPTANRWQKRYREIGAAGMADRSSRPHHSPNRTPAPVVRKIVDLRWRRRLSPQAIASRLSMPASTVHAVLVRCRLNRLSHIDIRTGEVIRRYEHPYAGSLIHVDVKKLGNIPDGGGWRFVGRVAGRRHRAATPGTGRNRYRNPLLGNAFVHTVIDDHSRVAYAEIHADETAETATAVLRRAVAWFAERGVTVERVLSDNGSCYRSKAWTRTCLELGIRAKRTRPYRPQTNGKIERFHRTLAAEWAFARHYRSEQARRAALPAWLHTYNHHRQHTAIGRKAPVTRLTNLPGQY</sequence>
<reference evidence="2 3" key="1">
    <citation type="submission" date="2019-07" db="EMBL/GenBank/DDBJ databases">
        <title>Genomic Encyclopedia of Type Strains, Phase IV (KMG-IV): sequencing the most valuable type-strain genomes for metagenomic binning, comparative biology and taxonomic classification.</title>
        <authorList>
            <person name="Goeker M."/>
        </authorList>
    </citation>
    <scope>NUCLEOTIDE SEQUENCE [LARGE SCALE GENOMIC DNA]</scope>
    <source>
        <strain evidence="2 3">DSM 44831</strain>
    </source>
</reference>
<gene>
    <name evidence="2" type="ORF">FNL39_1241</name>
</gene>
<dbReference type="Pfam" id="PF13683">
    <property type="entry name" value="rve_3"/>
    <property type="match status" value="1"/>
</dbReference>
<dbReference type="NCBIfam" id="NF033577">
    <property type="entry name" value="transpos_IS481"/>
    <property type="match status" value="1"/>
</dbReference>
<dbReference type="Gene3D" id="3.30.420.10">
    <property type="entry name" value="Ribonuclease H-like superfamily/Ribonuclease H"/>
    <property type="match status" value="1"/>
</dbReference>
<dbReference type="SUPFAM" id="SSF53098">
    <property type="entry name" value="Ribonuclease H-like"/>
    <property type="match status" value="1"/>
</dbReference>
<dbReference type="PANTHER" id="PTHR35004">
    <property type="entry name" value="TRANSPOSASE RV3428C-RELATED"/>
    <property type="match status" value="1"/>
</dbReference>
<keyword evidence="3" id="KW-1185">Reference proteome</keyword>
<dbReference type="SUPFAM" id="SSF46689">
    <property type="entry name" value="Homeodomain-like"/>
    <property type="match status" value="1"/>
</dbReference>
<accession>A0ABQ6YE20</accession>
<dbReference type="EMBL" id="VMSD01000024">
    <property type="protein sequence ID" value="KAF0835667.1"/>
    <property type="molecule type" value="Genomic_DNA"/>
</dbReference>
<dbReference type="RefSeq" id="WP_159372917.1">
    <property type="nucleotide sequence ID" value="NZ_VMSD01000024.1"/>
</dbReference>
<feature type="non-terminal residue" evidence="2">
    <location>
        <position position="329"/>
    </location>
</feature>
<dbReference type="InterPro" id="IPR024967">
    <property type="entry name" value="DNA-bd_IS481-type"/>
</dbReference>
<dbReference type="InterPro" id="IPR036397">
    <property type="entry name" value="RNaseH_sf"/>
</dbReference>
<protein>
    <submittedName>
        <fullName evidence="2">Transposase IS481 family protein</fullName>
    </submittedName>
</protein>
<dbReference type="InterPro" id="IPR012337">
    <property type="entry name" value="RNaseH-like_sf"/>
</dbReference>
<feature type="domain" description="Integrase catalytic" evidence="1">
    <location>
        <begin position="166"/>
        <end position="326"/>
    </location>
</feature>
<name>A0ABQ6YE20_9NOCA</name>